<proteinExistence type="inferred from homology"/>
<dbReference type="SUPFAM" id="SSF56784">
    <property type="entry name" value="HAD-like"/>
    <property type="match status" value="1"/>
</dbReference>
<protein>
    <submittedName>
        <fullName evidence="5">6-phosphogluconate phosphatase</fullName>
        <ecNumber evidence="5">3.1.3.-</ecNumber>
    </submittedName>
</protein>
<dbReference type="RefSeq" id="WP_289817739.1">
    <property type="nucleotide sequence ID" value="NZ_JAUEHU010000004.1"/>
</dbReference>
<dbReference type="InterPro" id="IPR041492">
    <property type="entry name" value="HAD_2"/>
</dbReference>
<dbReference type="Gene3D" id="1.10.150.240">
    <property type="entry name" value="Putative phosphatase, domain 2"/>
    <property type="match status" value="1"/>
</dbReference>
<keyword evidence="5" id="KW-0378">Hydrolase</keyword>
<dbReference type="InterPro" id="IPR051600">
    <property type="entry name" value="Beta-PGM-like"/>
</dbReference>
<evidence type="ECO:0000313" key="6">
    <source>
        <dbReference type="Proteomes" id="UP001167864"/>
    </source>
</evidence>
<sequence>MSQIQCVMFDCDGTLVDSEVLCCRAYVLLFAQYGIHLSLESVIKRFKGIKLYEIIECVSREYDLNQPVAEMERIYRQEVARLFDSELQPIPGANSLLQTINVPVCVVSNGPVSKMEHSLGLTDLRHYFANNLYSGYDIQRWKPDPALIHHAANKMQVPVETCILVEDSLAGAQAGIAAGIPVFYYCADPHNQPIDHPSVTTFYDMQQLPELWQRKGWKLTKN</sequence>
<dbReference type="SFLD" id="SFLDG01135">
    <property type="entry name" value="C1.5.6:_HAD__Beta-PGM__Phospha"/>
    <property type="match status" value="1"/>
</dbReference>
<comment type="cofactor">
    <cofactor evidence="1">
        <name>Mg(2+)</name>
        <dbReference type="ChEBI" id="CHEBI:18420"/>
    </cofactor>
</comment>
<dbReference type="NCBIfam" id="TIGR01509">
    <property type="entry name" value="HAD-SF-IA-v3"/>
    <property type="match status" value="1"/>
</dbReference>
<organism evidence="5 6">
    <name type="scientific">Yersinia nurmii</name>
    <dbReference type="NCBI Taxonomy" id="685706"/>
    <lineage>
        <taxon>Bacteria</taxon>
        <taxon>Pseudomonadati</taxon>
        <taxon>Pseudomonadota</taxon>
        <taxon>Gammaproteobacteria</taxon>
        <taxon>Enterobacterales</taxon>
        <taxon>Yersiniaceae</taxon>
        <taxon>Yersinia</taxon>
    </lineage>
</organism>
<dbReference type="NCBIfam" id="NF007854">
    <property type="entry name" value="PRK10563.1"/>
    <property type="match status" value="1"/>
</dbReference>
<evidence type="ECO:0000256" key="2">
    <source>
        <dbReference type="ARBA" id="ARBA00006171"/>
    </source>
</evidence>
<dbReference type="InterPro" id="IPR006439">
    <property type="entry name" value="HAD-SF_hydro_IA"/>
</dbReference>
<comment type="caution">
    <text evidence="5">The sequence shown here is derived from an EMBL/GenBank/DDBJ whole genome shotgun (WGS) entry which is preliminary data.</text>
</comment>
<dbReference type="InterPro" id="IPR023198">
    <property type="entry name" value="PGP-like_dom2"/>
</dbReference>
<dbReference type="GO" id="GO:0046872">
    <property type="term" value="F:metal ion binding"/>
    <property type="evidence" value="ECO:0007669"/>
    <property type="project" value="UniProtKB-KW"/>
</dbReference>
<evidence type="ECO:0000256" key="3">
    <source>
        <dbReference type="ARBA" id="ARBA00022723"/>
    </source>
</evidence>
<dbReference type="InterPro" id="IPR036412">
    <property type="entry name" value="HAD-like_sf"/>
</dbReference>
<dbReference type="SFLD" id="SFLDG01129">
    <property type="entry name" value="C1.5:_HAD__Beta-PGM__Phosphata"/>
    <property type="match status" value="1"/>
</dbReference>
<dbReference type="PANTHER" id="PTHR46193">
    <property type="entry name" value="6-PHOSPHOGLUCONATE PHOSPHATASE"/>
    <property type="match status" value="1"/>
</dbReference>
<dbReference type="PANTHER" id="PTHR46193:SF10">
    <property type="entry name" value="6-PHOSPHOGLUCONATE PHOSPHATASE"/>
    <property type="match status" value="1"/>
</dbReference>
<keyword evidence="3" id="KW-0479">Metal-binding</keyword>
<dbReference type="Proteomes" id="UP001167864">
    <property type="component" value="Unassembled WGS sequence"/>
</dbReference>
<dbReference type="AlphaFoldDB" id="A0AAW7K3X2"/>
<dbReference type="PRINTS" id="PR00413">
    <property type="entry name" value="HADHALOGNASE"/>
</dbReference>
<comment type="similarity">
    <text evidence="2">Belongs to the HAD-like hydrolase superfamily. CbbY/CbbZ/Gph/YieH family.</text>
</comment>
<keyword evidence="4" id="KW-0460">Magnesium</keyword>
<dbReference type="EMBL" id="JAUEHU010000004">
    <property type="protein sequence ID" value="MDN0086939.1"/>
    <property type="molecule type" value="Genomic_DNA"/>
</dbReference>
<dbReference type="Gene3D" id="3.40.50.1000">
    <property type="entry name" value="HAD superfamily/HAD-like"/>
    <property type="match status" value="1"/>
</dbReference>
<evidence type="ECO:0000313" key="5">
    <source>
        <dbReference type="EMBL" id="MDN0086939.1"/>
    </source>
</evidence>
<dbReference type="InterPro" id="IPR023214">
    <property type="entry name" value="HAD_sf"/>
</dbReference>
<name>A0AAW7K3X2_9GAMM</name>
<reference evidence="5" key="1">
    <citation type="submission" date="2023-06" db="EMBL/GenBank/DDBJ databases">
        <authorList>
            <person name="Polev D.E."/>
            <person name="Saitova A.T."/>
            <person name="Bogumilchik E.A."/>
            <person name="Kokorina G.I."/>
            <person name="Voskresenskaia E.A."/>
        </authorList>
    </citation>
    <scope>NUCLEOTIDE SEQUENCE</scope>
    <source>
        <strain evidence="5">2145 StPb PI</strain>
    </source>
</reference>
<dbReference type="EC" id="3.1.3.-" evidence="5"/>
<gene>
    <name evidence="5" type="primary">yieH</name>
    <name evidence="5" type="ORF">QVN42_05925</name>
</gene>
<accession>A0AAW7K3X2</accession>
<dbReference type="Pfam" id="PF13419">
    <property type="entry name" value="HAD_2"/>
    <property type="match status" value="1"/>
</dbReference>
<evidence type="ECO:0000256" key="4">
    <source>
        <dbReference type="ARBA" id="ARBA00022842"/>
    </source>
</evidence>
<evidence type="ECO:0000256" key="1">
    <source>
        <dbReference type="ARBA" id="ARBA00001946"/>
    </source>
</evidence>
<dbReference type="CDD" id="cd07526">
    <property type="entry name" value="HAD_BPGM_like"/>
    <property type="match status" value="1"/>
</dbReference>
<dbReference type="SFLD" id="SFLDS00003">
    <property type="entry name" value="Haloacid_Dehalogenase"/>
    <property type="match status" value="1"/>
</dbReference>
<dbReference type="GO" id="GO:0016787">
    <property type="term" value="F:hydrolase activity"/>
    <property type="evidence" value="ECO:0007669"/>
    <property type="project" value="UniProtKB-KW"/>
</dbReference>